<name>A0A563UIX5_9SPHI</name>
<evidence type="ECO:0000259" key="1">
    <source>
        <dbReference type="Pfam" id="PF14129"/>
    </source>
</evidence>
<proteinExistence type="predicted"/>
<gene>
    <name evidence="2" type="ORF">FPZ43_02105</name>
</gene>
<reference evidence="2 3" key="1">
    <citation type="submission" date="2019-07" db="EMBL/GenBank/DDBJ databases">
        <authorList>
            <person name="Kim J."/>
        </authorList>
    </citation>
    <scope>NUCLEOTIDE SEQUENCE [LARGE SCALE GENOMIC DNA]</scope>
    <source>
        <strain evidence="3">dk17</strain>
    </source>
</reference>
<dbReference type="RefSeq" id="WP_146380189.1">
    <property type="nucleotide sequence ID" value="NZ_VOEJ01000001.1"/>
</dbReference>
<dbReference type="AlphaFoldDB" id="A0A563UIX5"/>
<dbReference type="EMBL" id="VOEJ01000001">
    <property type="protein sequence ID" value="TWR31291.1"/>
    <property type="molecule type" value="Genomic_DNA"/>
</dbReference>
<dbReference type="Proteomes" id="UP000320042">
    <property type="component" value="Unassembled WGS sequence"/>
</dbReference>
<accession>A0A563UIX5</accession>
<comment type="caution">
    <text evidence="2">The sequence shown here is derived from an EMBL/GenBank/DDBJ whole genome shotgun (WGS) entry which is preliminary data.</text>
</comment>
<dbReference type="OrthoDB" id="678784at2"/>
<evidence type="ECO:0000313" key="3">
    <source>
        <dbReference type="Proteomes" id="UP000320042"/>
    </source>
</evidence>
<dbReference type="InterPro" id="IPR025381">
    <property type="entry name" value="DUF4296"/>
</dbReference>
<sequence length="125" mass="14378">MHKYIILFFSVLLFCAACKEDKPAGILDRPHMISLLTDIHLADGELYIVPQQADSLYRYGTNKYKQVFDKHHTNGAQFKRSFAYYSKNPEVLQGMYDELMAIMQRKTDSLNKTGDSKIKNAVPVQ</sequence>
<evidence type="ECO:0000313" key="2">
    <source>
        <dbReference type="EMBL" id="TWR31291.1"/>
    </source>
</evidence>
<dbReference type="Pfam" id="PF14129">
    <property type="entry name" value="DUF4296"/>
    <property type="match status" value="1"/>
</dbReference>
<protein>
    <submittedName>
        <fullName evidence="2">DUF4296 domain-containing protein</fullName>
    </submittedName>
</protein>
<organism evidence="2 3">
    <name type="scientific">Mucilaginibacter pallidiroseus</name>
    <dbReference type="NCBI Taxonomy" id="2599295"/>
    <lineage>
        <taxon>Bacteria</taxon>
        <taxon>Pseudomonadati</taxon>
        <taxon>Bacteroidota</taxon>
        <taxon>Sphingobacteriia</taxon>
        <taxon>Sphingobacteriales</taxon>
        <taxon>Sphingobacteriaceae</taxon>
        <taxon>Mucilaginibacter</taxon>
    </lineage>
</organism>
<keyword evidence="3" id="KW-1185">Reference proteome</keyword>
<feature type="domain" description="DUF4296" evidence="1">
    <location>
        <begin position="23"/>
        <end position="107"/>
    </location>
</feature>